<evidence type="ECO:0000313" key="1">
    <source>
        <dbReference type="EMBL" id="KAF7708966.1"/>
    </source>
</evidence>
<dbReference type="EMBL" id="JABFDY010000004">
    <property type="protein sequence ID" value="KAF7708966.1"/>
    <property type="molecule type" value="Genomic_DNA"/>
</dbReference>
<protein>
    <submittedName>
        <fullName evidence="1">Uncharacterized protein</fullName>
    </submittedName>
</protein>
<accession>A0A8T0BU34</accession>
<name>A0A8T0BU34_SILME</name>
<comment type="caution">
    <text evidence="1">The sequence shown here is derived from an EMBL/GenBank/DDBJ whole genome shotgun (WGS) entry which is preliminary data.</text>
</comment>
<sequence length="84" mass="9312">MRVKNASGQVFEEFLANPLQSLRSILAWISWEGLPLLIRIDVDLGCRQLDEGEERFRTGLEEFLANPPESAPILAGSHAAGSLY</sequence>
<reference evidence="1" key="1">
    <citation type="submission" date="2020-08" db="EMBL/GenBank/DDBJ databases">
        <title>Chromosome-level assembly of Southern catfish (Silurus meridionalis) provides insights into visual adaptation to the nocturnal and benthic lifestyles.</title>
        <authorList>
            <person name="Zhang Y."/>
            <person name="Wang D."/>
            <person name="Peng Z."/>
        </authorList>
    </citation>
    <scope>NUCLEOTIDE SEQUENCE</scope>
    <source>
        <strain evidence="1">SWU-2019-XX</strain>
        <tissue evidence="1">Muscle</tissue>
    </source>
</reference>
<evidence type="ECO:0000313" key="2">
    <source>
        <dbReference type="Proteomes" id="UP000606274"/>
    </source>
</evidence>
<proteinExistence type="predicted"/>
<organism evidence="1 2">
    <name type="scientific">Silurus meridionalis</name>
    <name type="common">Southern catfish</name>
    <name type="synonym">Silurus soldatovi meridionalis</name>
    <dbReference type="NCBI Taxonomy" id="175797"/>
    <lineage>
        <taxon>Eukaryota</taxon>
        <taxon>Metazoa</taxon>
        <taxon>Chordata</taxon>
        <taxon>Craniata</taxon>
        <taxon>Vertebrata</taxon>
        <taxon>Euteleostomi</taxon>
        <taxon>Actinopterygii</taxon>
        <taxon>Neopterygii</taxon>
        <taxon>Teleostei</taxon>
        <taxon>Ostariophysi</taxon>
        <taxon>Siluriformes</taxon>
        <taxon>Siluridae</taxon>
        <taxon>Silurus</taxon>
    </lineage>
</organism>
<gene>
    <name evidence="1" type="ORF">HF521_018023</name>
</gene>
<dbReference type="Proteomes" id="UP000606274">
    <property type="component" value="Unassembled WGS sequence"/>
</dbReference>
<keyword evidence="2" id="KW-1185">Reference proteome</keyword>
<dbReference type="AlphaFoldDB" id="A0A8T0BU34"/>